<dbReference type="RefSeq" id="WP_130412687.1">
    <property type="nucleotide sequence ID" value="NZ_SHKX01000012.1"/>
</dbReference>
<name>A0A4Q7Z5F5_9GAMM</name>
<dbReference type="Proteomes" id="UP000292423">
    <property type="component" value="Unassembled WGS sequence"/>
</dbReference>
<keyword evidence="3" id="KW-1185">Reference proteome</keyword>
<protein>
    <submittedName>
        <fullName evidence="2">Uncharacterized protein</fullName>
    </submittedName>
</protein>
<comment type="caution">
    <text evidence="2">The sequence shown here is derived from an EMBL/GenBank/DDBJ whole genome shotgun (WGS) entry which is preliminary data.</text>
</comment>
<feature type="chain" id="PRO_5020340399" evidence="1">
    <location>
        <begin position="24"/>
        <end position="643"/>
    </location>
</feature>
<dbReference type="EMBL" id="SHKX01000012">
    <property type="protein sequence ID" value="RZU44875.1"/>
    <property type="molecule type" value="Genomic_DNA"/>
</dbReference>
<proteinExistence type="predicted"/>
<keyword evidence="1" id="KW-0732">Signal</keyword>
<evidence type="ECO:0000313" key="3">
    <source>
        <dbReference type="Proteomes" id="UP000292423"/>
    </source>
</evidence>
<feature type="signal peptide" evidence="1">
    <location>
        <begin position="1"/>
        <end position="23"/>
    </location>
</feature>
<dbReference type="PROSITE" id="PS51257">
    <property type="entry name" value="PROKAR_LIPOPROTEIN"/>
    <property type="match status" value="1"/>
</dbReference>
<evidence type="ECO:0000313" key="2">
    <source>
        <dbReference type="EMBL" id="RZU44875.1"/>
    </source>
</evidence>
<gene>
    <name evidence="2" type="ORF">EV700_1676</name>
</gene>
<dbReference type="OrthoDB" id="6712396at2"/>
<accession>A0A4Q7Z5F5</accession>
<organism evidence="2 3">
    <name type="scientific">Fluviicoccus keumensis</name>
    <dbReference type="NCBI Taxonomy" id="1435465"/>
    <lineage>
        <taxon>Bacteria</taxon>
        <taxon>Pseudomonadati</taxon>
        <taxon>Pseudomonadota</taxon>
        <taxon>Gammaproteobacteria</taxon>
        <taxon>Moraxellales</taxon>
        <taxon>Moraxellaceae</taxon>
        <taxon>Fluviicoccus</taxon>
    </lineage>
</organism>
<reference evidence="2 3" key="1">
    <citation type="submission" date="2019-02" db="EMBL/GenBank/DDBJ databases">
        <title>Genomic Encyclopedia of Type Strains, Phase IV (KMG-IV): sequencing the most valuable type-strain genomes for metagenomic binning, comparative biology and taxonomic classification.</title>
        <authorList>
            <person name="Goeker M."/>
        </authorList>
    </citation>
    <scope>NUCLEOTIDE SEQUENCE [LARGE SCALE GENOMIC DNA]</scope>
    <source>
        <strain evidence="2 3">DSM 105135</strain>
    </source>
</reference>
<dbReference type="AlphaFoldDB" id="A0A4Q7Z5F5"/>
<sequence length="643" mass="68617">MMTVFSRNLLPGFALSAICAALVACGSGSNNLTDPVSNTGSSSTCGASNGLCVTGQLVDEPVTGINYECDTVANVTTAEGYFVCPNNSVVTFFLLSSDGKKKVTLGTAVIQPLIIAVPDPKTGKSKAEAQLLQLSPLDLVSGAGELDNLEGTDLATTKVLNILRVLQGVASTEEFQLPAPSKRIVVSSAARDKLNLLDKDFGAGGFSSTTTLDETFTKIGITLPAVADAKNHFLAGQRIMLAGLYEAPGLVFSVQRAIDDVIETGIVGKNGDTIILGTNNKQEDKAIESILLLLDRDGRSIGLGQEWKGITQSSPTDSSIPKNVTEMRSKIAPSELVPVSDGLGFSLNGKVKSGFKFKVINKDTLLDDGFVEIYEGTNRYGFISGHPFIYRSLFGLPETTPVSPDLLGKWRRLDKSGQTASYVGSVNLERRRRFDPLLDPAAWKTLDTVKSGEKAIFPLHFKLTFKDSDVSTSGGCSLTGGCTIGSAGITVLENGNIISDMDNNCSSVDANLVDKVSAQQEYRLGAVSAIFPLSGKYYISPVILFSRIPGWEKFYGIMIGDAGRKTRIDISGIQDGLISMKSFENDKTDSSKLSEAAAEWLNYPLSMASFQTTPVDKTGQFPKSYGIISDISLQSCYSPAIKP</sequence>
<evidence type="ECO:0000256" key="1">
    <source>
        <dbReference type="SAM" id="SignalP"/>
    </source>
</evidence>